<dbReference type="FunFam" id="1.20.950.20:FF:000002">
    <property type="entry name" value="Formate dehydrogenase cytochrome b556 subunit"/>
    <property type="match status" value="1"/>
</dbReference>
<comment type="similarity">
    <text evidence="3">Belongs to the formate dehydrogenase gamma subunit family.</text>
</comment>
<keyword evidence="14" id="KW-0732">Signal</keyword>
<dbReference type="InterPro" id="IPR006471">
    <property type="entry name" value="Formate_DH_gsu"/>
</dbReference>
<dbReference type="GO" id="GO:0022904">
    <property type="term" value="P:respiratory electron transport chain"/>
    <property type="evidence" value="ECO:0007669"/>
    <property type="project" value="InterPro"/>
</dbReference>
<dbReference type="InterPro" id="IPR016174">
    <property type="entry name" value="Di-haem_cyt_TM"/>
</dbReference>
<evidence type="ECO:0000256" key="9">
    <source>
        <dbReference type="ARBA" id="ARBA00022982"/>
    </source>
</evidence>
<keyword evidence="4" id="KW-0813">Transport</keyword>
<feature type="chain" id="PRO_5009915065" evidence="14">
    <location>
        <begin position="24"/>
        <end position="328"/>
    </location>
</feature>
<evidence type="ECO:0000256" key="12">
    <source>
        <dbReference type="ARBA" id="ARBA00023136"/>
    </source>
</evidence>
<dbReference type="STRING" id="299255.SAMN02745129_3637"/>
<dbReference type="GO" id="GO:0009061">
    <property type="term" value="P:anaerobic respiration"/>
    <property type="evidence" value="ECO:0007669"/>
    <property type="project" value="TreeGrafter"/>
</dbReference>
<dbReference type="RefSeq" id="WP_067659653.1">
    <property type="nucleotide sequence ID" value="NZ_FQXG01000006.1"/>
</dbReference>
<evidence type="ECO:0000256" key="14">
    <source>
        <dbReference type="SAM" id="SignalP"/>
    </source>
</evidence>
<dbReference type="Proteomes" id="UP000184268">
    <property type="component" value="Unassembled WGS sequence"/>
</dbReference>
<dbReference type="PANTHER" id="PTHR30074">
    <property type="entry name" value="FORMATE DEHYDROGENASE, NITRATE-INDUCIBLE, CYTOCHROME B556 FDN SUBUNIT"/>
    <property type="match status" value="1"/>
</dbReference>
<dbReference type="GO" id="GO:0009055">
    <property type="term" value="F:electron transfer activity"/>
    <property type="evidence" value="ECO:0007669"/>
    <property type="project" value="InterPro"/>
</dbReference>
<dbReference type="Gene3D" id="1.20.950.20">
    <property type="entry name" value="Transmembrane di-heme cytochromes, Chain C"/>
    <property type="match status" value="1"/>
</dbReference>
<dbReference type="NCBIfam" id="TIGR01583">
    <property type="entry name" value="formate-DH-gamm"/>
    <property type="match status" value="1"/>
</dbReference>
<feature type="transmembrane region" description="Helical" evidence="13">
    <location>
        <begin position="168"/>
        <end position="187"/>
    </location>
</feature>
<evidence type="ECO:0000256" key="8">
    <source>
        <dbReference type="ARBA" id="ARBA00022723"/>
    </source>
</evidence>
<comment type="cofactor">
    <cofactor evidence="1">
        <name>heme</name>
        <dbReference type="ChEBI" id="CHEBI:30413"/>
    </cofactor>
</comment>
<evidence type="ECO:0000256" key="5">
    <source>
        <dbReference type="ARBA" id="ARBA00022475"/>
    </source>
</evidence>
<dbReference type="InterPro" id="IPR011577">
    <property type="entry name" value="Cyt_b561_bac/Ni-Hgenase"/>
</dbReference>
<gene>
    <name evidence="16" type="ORF">SAMN02745129_3637</name>
</gene>
<evidence type="ECO:0000256" key="4">
    <source>
        <dbReference type="ARBA" id="ARBA00022448"/>
    </source>
</evidence>
<protein>
    <submittedName>
        <fullName evidence="16">Formate dehydrogenase gamma subunit</fullName>
    </submittedName>
</protein>
<dbReference type="GO" id="GO:0015944">
    <property type="term" value="P:formate oxidation"/>
    <property type="evidence" value="ECO:0007669"/>
    <property type="project" value="TreeGrafter"/>
</dbReference>
<evidence type="ECO:0000256" key="13">
    <source>
        <dbReference type="SAM" id="Phobius"/>
    </source>
</evidence>
<dbReference type="GO" id="GO:0008863">
    <property type="term" value="F:formate dehydrogenase (NAD+) activity"/>
    <property type="evidence" value="ECO:0007669"/>
    <property type="project" value="InterPro"/>
</dbReference>
<keyword evidence="5" id="KW-1003">Cell membrane</keyword>
<evidence type="ECO:0000256" key="3">
    <source>
        <dbReference type="ARBA" id="ARBA00010747"/>
    </source>
</evidence>
<feature type="transmembrane region" description="Helical" evidence="13">
    <location>
        <begin position="261"/>
        <end position="283"/>
    </location>
</feature>
<dbReference type="InterPro" id="IPR051817">
    <property type="entry name" value="FDH_cytochrome_b556_subunit"/>
</dbReference>
<evidence type="ECO:0000256" key="7">
    <source>
        <dbReference type="ARBA" id="ARBA00022692"/>
    </source>
</evidence>
<dbReference type="OrthoDB" id="9790598at2"/>
<keyword evidence="10 13" id="KW-1133">Transmembrane helix</keyword>
<evidence type="ECO:0000313" key="16">
    <source>
        <dbReference type="EMBL" id="SHI02431.1"/>
    </source>
</evidence>
<comment type="subcellular location">
    <subcellularLocation>
        <location evidence="2">Cell membrane</location>
        <topology evidence="2">Multi-pass membrane protein</topology>
    </subcellularLocation>
</comment>
<dbReference type="PANTHER" id="PTHR30074:SF6">
    <property type="entry name" value="FORMATE DEHYDROGENASE GAMMA SUBUNIT"/>
    <property type="match status" value="1"/>
</dbReference>
<keyword evidence="7 13" id="KW-0812">Transmembrane</keyword>
<sequence length="328" mass="36371">MFNKALKPFVLLIAMLFSGLALANGGEIAPQAGNEAEVVWQAIQQGAEGRTTSLNEHHPQLINSYDLRMLDWRNDWLSYAMFFALFGMIAVFIAFIAINGISKLEKGFSGKMVYRWSKTDVFLHWLAAIPCLLLCVTGLVLLSGKFIIEPLLGTGAFAGMANVSKLVHDYMAIPFMLGWIIISIKWAKNQIPARYDLDWFMVVGGYINFGPFKGKHPHAGFANAGEKLFFWAFVLFGLVISVSGVILLFPNLVEPSRTVSMIAVLAHGAAAIVLCAFSIVHIFMATVMSEGGVDCMISGYCDENWAIQHHDLWYDEIKANGTLKYMEK</sequence>
<feature type="transmembrane region" description="Helical" evidence="13">
    <location>
        <begin position="122"/>
        <end position="148"/>
    </location>
</feature>
<dbReference type="GO" id="GO:0005886">
    <property type="term" value="C:plasma membrane"/>
    <property type="evidence" value="ECO:0007669"/>
    <property type="project" value="UniProtKB-SubCell"/>
</dbReference>
<dbReference type="GO" id="GO:0046872">
    <property type="term" value="F:metal ion binding"/>
    <property type="evidence" value="ECO:0007669"/>
    <property type="project" value="UniProtKB-KW"/>
</dbReference>
<keyword evidence="9" id="KW-0249">Electron transport</keyword>
<keyword evidence="12 13" id="KW-0472">Membrane</keyword>
<keyword evidence="6" id="KW-0349">Heme</keyword>
<keyword evidence="8" id="KW-0479">Metal-binding</keyword>
<proteinExistence type="inferred from homology"/>
<feature type="transmembrane region" description="Helical" evidence="13">
    <location>
        <begin position="76"/>
        <end position="101"/>
    </location>
</feature>
<evidence type="ECO:0000256" key="10">
    <source>
        <dbReference type="ARBA" id="ARBA00022989"/>
    </source>
</evidence>
<name>A0A1M5XRI5_9GAMM</name>
<reference evidence="16 17" key="1">
    <citation type="submission" date="2016-11" db="EMBL/GenBank/DDBJ databases">
        <authorList>
            <person name="Jaros S."/>
            <person name="Januszkiewicz K."/>
            <person name="Wedrychowicz H."/>
        </authorList>
    </citation>
    <scope>NUCLEOTIDE SEQUENCE [LARGE SCALE GENOMIC DNA]</scope>
    <source>
        <strain evidence="16 17">DSM 16917</strain>
    </source>
</reference>
<feature type="signal peptide" evidence="14">
    <location>
        <begin position="1"/>
        <end position="23"/>
    </location>
</feature>
<feature type="domain" description="Cytochrome b561 bacterial/Ni-hydrogenase" evidence="15">
    <location>
        <begin position="115"/>
        <end position="296"/>
    </location>
</feature>
<evidence type="ECO:0000256" key="1">
    <source>
        <dbReference type="ARBA" id="ARBA00001971"/>
    </source>
</evidence>
<dbReference type="GO" id="GO:0036397">
    <property type="term" value="F:formate dehydrogenase (quinone) activity"/>
    <property type="evidence" value="ECO:0007669"/>
    <property type="project" value="TreeGrafter"/>
</dbReference>
<dbReference type="Pfam" id="PF01292">
    <property type="entry name" value="Ni_hydr_CYTB"/>
    <property type="match status" value="1"/>
</dbReference>
<evidence type="ECO:0000256" key="2">
    <source>
        <dbReference type="ARBA" id="ARBA00004651"/>
    </source>
</evidence>
<dbReference type="AlphaFoldDB" id="A0A1M5XRI5"/>
<evidence type="ECO:0000256" key="6">
    <source>
        <dbReference type="ARBA" id="ARBA00022617"/>
    </source>
</evidence>
<keyword evidence="17" id="KW-1185">Reference proteome</keyword>
<dbReference type="EMBL" id="FQXG01000006">
    <property type="protein sequence ID" value="SHI02431.1"/>
    <property type="molecule type" value="Genomic_DNA"/>
</dbReference>
<keyword evidence="11" id="KW-0408">Iron</keyword>
<dbReference type="GO" id="GO:0009326">
    <property type="term" value="C:formate dehydrogenase complex"/>
    <property type="evidence" value="ECO:0007669"/>
    <property type="project" value="InterPro"/>
</dbReference>
<evidence type="ECO:0000259" key="15">
    <source>
        <dbReference type="Pfam" id="PF01292"/>
    </source>
</evidence>
<evidence type="ECO:0000313" key="17">
    <source>
        <dbReference type="Proteomes" id="UP000184268"/>
    </source>
</evidence>
<dbReference type="SUPFAM" id="SSF81342">
    <property type="entry name" value="Transmembrane di-heme cytochromes"/>
    <property type="match status" value="1"/>
</dbReference>
<accession>A0A1M5XRI5</accession>
<evidence type="ECO:0000256" key="11">
    <source>
        <dbReference type="ARBA" id="ARBA00023004"/>
    </source>
</evidence>
<organism evidence="16 17">
    <name type="scientific">Ferrimonas marina</name>
    <dbReference type="NCBI Taxonomy" id="299255"/>
    <lineage>
        <taxon>Bacteria</taxon>
        <taxon>Pseudomonadati</taxon>
        <taxon>Pseudomonadota</taxon>
        <taxon>Gammaproteobacteria</taxon>
        <taxon>Alteromonadales</taxon>
        <taxon>Ferrimonadaceae</taxon>
        <taxon>Ferrimonas</taxon>
    </lineage>
</organism>
<feature type="transmembrane region" description="Helical" evidence="13">
    <location>
        <begin position="228"/>
        <end position="249"/>
    </location>
</feature>